<organism evidence="1 2">
    <name type="scientific">Paraburkholderia phenoliruptrix</name>
    <dbReference type="NCBI Taxonomy" id="252970"/>
    <lineage>
        <taxon>Bacteria</taxon>
        <taxon>Pseudomonadati</taxon>
        <taxon>Pseudomonadota</taxon>
        <taxon>Betaproteobacteria</taxon>
        <taxon>Burkholderiales</taxon>
        <taxon>Burkholderiaceae</taxon>
        <taxon>Paraburkholderia</taxon>
    </lineage>
</organism>
<sequence length="77" mass="8447">MAHGDIIKSKVSLRHEPPLHSGFVQWVSAAADCAPQRAILGRPAGQWLDSVRIDGRSISGLRVCWRQPASFLVVETI</sequence>
<accession>A0A6J5AD48</accession>
<gene>
    <name evidence="1" type="ORF">LMG22037_00447</name>
</gene>
<dbReference type="Proteomes" id="UP000494249">
    <property type="component" value="Unassembled WGS sequence"/>
</dbReference>
<dbReference type="AlphaFoldDB" id="A0A6J5AD48"/>
<protein>
    <submittedName>
        <fullName evidence="1">Uncharacterized protein</fullName>
    </submittedName>
</protein>
<name>A0A6J5AD48_9BURK</name>
<dbReference type="EMBL" id="CADIKB010000001">
    <property type="protein sequence ID" value="CAB3642806.1"/>
    <property type="molecule type" value="Genomic_DNA"/>
</dbReference>
<evidence type="ECO:0000313" key="1">
    <source>
        <dbReference type="EMBL" id="CAB3642806.1"/>
    </source>
</evidence>
<evidence type="ECO:0000313" key="2">
    <source>
        <dbReference type="Proteomes" id="UP000494249"/>
    </source>
</evidence>
<reference evidence="1 2" key="1">
    <citation type="submission" date="2020-04" db="EMBL/GenBank/DDBJ databases">
        <authorList>
            <person name="De Canck E."/>
        </authorList>
    </citation>
    <scope>NUCLEOTIDE SEQUENCE [LARGE SCALE GENOMIC DNA]</scope>
    <source>
        <strain evidence="1 2">LMG 22037</strain>
    </source>
</reference>
<proteinExistence type="predicted"/>